<reference evidence="1 2" key="1">
    <citation type="submission" date="2024-01" db="EMBL/GenBank/DDBJ databases">
        <authorList>
            <person name="Waweru B."/>
        </authorList>
    </citation>
    <scope>NUCLEOTIDE SEQUENCE [LARGE SCALE GENOMIC DNA]</scope>
</reference>
<protein>
    <submittedName>
        <fullName evidence="1">Uncharacterized protein</fullName>
    </submittedName>
</protein>
<comment type="caution">
    <text evidence="1">The sequence shown here is derived from an EMBL/GenBank/DDBJ whole genome shotgun (WGS) entry which is preliminary data.</text>
</comment>
<gene>
    <name evidence="1" type="ORF">DCAF_LOCUS10791</name>
</gene>
<dbReference type="EMBL" id="CAWUPB010000994">
    <property type="protein sequence ID" value="CAK7335788.1"/>
    <property type="molecule type" value="Genomic_DNA"/>
</dbReference>
<name>A0AAV1RKA3_9ROSI</name>
<proteinExistence type="predicted"/>
<dbReference type="Proteomes" id="UP001314170">
    <property type="component" value="Unassembled WGS sequence"/>
</dbReference>
<dbReference type="AlphaFoldDB" id="A0AAV1RKA3"/>
<accession>A0AAV1RKA3</accession>
<keyword evidence="2" id="KW-1185">Reference proteome</keyword>
<organism evidence="1 2">
    <name type="scientific">Dovyalis caffra</name>
    <dbReference type="NCBI Taxonomy" id="77055"/>
    <lineage>
        <taxon>Eukaryota</taxon>
        <taxon>Viridiplantae</taxon>
        <taxon>Streptophyta</taxon>
        <taxon>Embryophyta</taxon>
        <taxon>Tracheophyta</taxon>
        <taxon>Spermatophyta</taxon>
        <taxon>Magnoliopsida</taxon>
        <taxon>eudicotyledons</taxon>
        <taxon>Gunneridae</taxon>
        <taxon>Pentapetalae</taxon>
        <taxon>rosids</taxon>
        <taxon>fabids</taxon>
        <taxon>Malpighiales</taxon>
        <taxon>Salicaceae</taxon>
        <taxon>Flacourtieae</taxon>
        <taxon>Dovyalis</taxon>
    </lineage>
</organism>
<evidence type="ECO:0000313" key="2">
    <source>
        <dbReference type="Proteomes" id="UP001314170"/>
    </source>
</evidence>
<sequence length="118" mass="13315">MKLEIAMRETPLLSLFPQEPCRTIEMPTFFRFGHVCAALERTGITYKFPCMKTQINSNQFKLSSFNFGTQQTFTGPNDIETCLTSALLDVFVNQTGNDEPIAQKPSLKLSSKSMLKLN</sequence>
<evidence type="ECO:0000313" key="1">
    <source>
        <dbReference type="EMBL" id="CAK7335788.1"/>
    </source>
</evidence>